<dbReference type="AlphaFoldDB" id="A0A6S6SDS6"/>
<dbReference type="EMBL" id="CACVAQ010000080">
    <property type="protein sequence ID" value="CAA6802869.1"/>
    <property type="molecule type" value="Genomic_DNA"/>
</dbReference>
<evidence type="ECO:0000256" key="7">
    <source>
        <dbReference type="ARBA" id="ARBA00047428"/>
    </source>
</evidence>
<gene>
    <name evidence="9" type="ORF">HELGO_WM12045</name>
</gene>
<evidence type="ECO:0000256" key="3">
    <source>
        <dbReference type="ARBA" id="ARBA00022695"/>
    </source>
</evidence>
<dbReference type="GO" id="GO:0005975">
    <property type="term" value="P:carbohydrate metabolic process"/>
    <property type="evidence" value="ECO:0007669"/>
    <property type="project" value="InterPro"/>
</dbReference>
<sequence length="175" mass="19271">MNPFFQKITKKVQDWSKAAKTVQKWQNNGLEVVFTNGCFDLVHFGHLAYLTEAAAQGQKLVLGLNSDASVARLKGAHRPIKDQKNRSYLLASLEMVDLVVLFEEDTPLELIQTIQPDVLVKGGDWSIEEIVGSALVLAKGGSVKSLTFVDGYSTTNLEQKIKKGGSLTNRVELKP</sequence>
<dbReference type="GO" id="GO:0016301">
    <property type="term" value="F:kinase activity"/>
    <property type="evidence" value="ECO:0007669"/>
    <property type="project" value="UniProtKB-KW"/>
</dbReference>
<evidence type="ECO:0000259" key="8">
    <source>
        <dbReference type="Pfam" id="PF01467"/>
    </source>
</evidence>
<keyword evidence="3" id="KW-0548">Nucleotidyltransferase</keyword>
<accession>A0A6S6SDS6</accession>
<keyword evidence="2 9" id="KW-0808">Transferase</keyword>
<evidence type="ECO:0000313" key="9">
    <source>
        <dbReference type="EMBL" id="CAA6802869.1"/>
    </source>
</evidence>
<dbReference type="PANTHER" id="PTHR43793:SF2">
    <property type="entry name" value="BIFUNCTIONAL PROTEIN HLDE"/>
    <property type="match status" value="1"/>
</dbReference>
<dbReference type="InterPro" id="IPR004821">
    <property type="entry name" value="Cyt_trans-like"/>
</dbReference>
<dbReference type="GO" id="GO:0016779">
    <property type="term" value="F:nucleotidyltransferase activity"/>
    <property type="evidence" value="ECO:0007669"/>
    <property type="project" value="UniProtKB-KW"/>
</dbReference>
<protein>
    <recommendedName>
        <fullName evidence="1">D-glycero-beta-D-manno-heptose 1-phosphate adenylyltransferase</fullName>
        <ecNumber evidence="1">2.7.7.70</ecNumber>
    </recommendedName>
</protein>
<dbReference type="NCBIfam" id="TIGR02199">
    <property type="entry name" value="rfaE_dom_II"/>
    <property type="match status" value="1"/>
</dbReference>
<feature type="domain" description="Cytidyltransferase-like" evidence="8">
    <location>
        <begin position="34"/>
        <end position="134"/>
    </location>
</feature>
<proteinExistence type="predicted"/>
<organism evidence="9">
    <name type="scientific">uncultured Aureispira sp</name>
    <dbReference type="NCBI Taxonomy" id="1331704"/>
    <lineage>
        <taxon>Bacteria</taxon>
        <taxon>Pseudomonadati</taxon>
        <taxon>Bacteroidota</taxon>
        <taxon>Saprospiria</taxon>
        <taxon>Saprospirales</taxon>
        <taxon>Saprospiraceae</taxon>
        <taxon>Aureispira</taxon>
        <taxon>environmental samples</taxon>
    </lineage>
</organism>
<dbReference type="PANTHER" id="PTHR43793">
    <property type="entry name" value="FAD SYNTHASE"/>
    <property type="match status" value="1"/>
</dbReference>
<dbReference type="Gene3D" id="3.40.50.620">
    <property type="entry name" value="HUPs"/>
    <property type="match status" value="1"/>
</dbReference>
<dbReference type="InterPro" id="IPR014729">
    <property type="entry name" value="Rossmann-like_a/b/a_fold"/>
</dbReference>
<dbReference type="GO" id="GO:0005524">
    <property type="term" value="F:ATP binding"/>
    <property type="evidence" value="ECO:0007669"/>
    <property type="project" value="UniProtKB-KW"/>
</dbReference>
<keyword evidence="9" id="KW-0418">Kinase</keyword>
<dbReference type="InterPro" id="IPR050385">
    <property type="entry name" value="Archaeal_FAD_synthase"/>
</dbReference>
<evidence type="ECO:0000256" key="5">
    <source>
        <dbReference type="ARBA" id="ARBA00022840"/>
    </source>
</evidence>
<keyword evidence="4" id="KW-0547">Nucleotide-binding</keyword>
<comment type="catalytic activity">
    <reaction evidence="7">
        <text>D-glycero-beta-D-manno-heptose 1-phosphate + ATP + H(+) = ADP-D-glycero-beta-D-manno-heptose + diphosphate</text>
        <dbReference type="Rhea" id="RHEA:27465"/>
        <dbReference type="ChEBI" id="CHEBI:15378"/>
        <dbReference type="ChEBI" id="CHEBI:30616"/>
        <dbReference type="ChEBI" id="CHEBI:33019"/>
        <dbReference type="ChEBI" id="CHEBI:59967"/>
        <dbReference type="ChEBI" id="CHEBI:61593"/>
        <dbReference type="EC" id="2.7.7.70"/>
    </reaction>
</comment>
<evidence type="ECO:0000256" key="2">
    <source>
        <dbReference type="ARBA" id="ARBA00022679"/>
    </source>
</evidence>
<keyword evidence="5" id="KW-0067">ATP-binding</keyword>
<dbReference type="SUPFAM" id="SSF52374">
    <property type="entry name" value="Nucleotidylyl transferase"/>
    <property type="match status" value="1"/>
</dbReference>
<keyword evidence="6" id="KW-0119">Carbohydrate metabolism</keyword>
<dbReference type="Pfam" id="PF01467">
    <property type="entry name" value="CTP_transf_like"/>
    <property type="match status" value="1"/>
</dbReference>
<name>A0A6S6SDS6_9BACT</name>
<dbReference type="NCBIfam" id="TIGR00125">
    <property type="entry name" value="cyt_tran_rel"/>
    <property type="match status" value="1"/>
</dbReference>
<reference evidence="9" key="1">
    <citation type="submission" date="2020-01" db="EMBL/GenBank/DDBJ databases">
        <authorList>
            <person name="Meier V. D."/>
            <person name="Meier V D."/>
        </authorList>
    </citation>
    <scope>NUCLEOTIDE SEQUENCE</scope>
    <source>
        <strain evidence="9">HLG_WM_MAG_10</strain>
    </source>
</reference>
<dbReference type="GO" id="GO:0016773">
    <property type="term" value="F:phosphotransferase activity, alcohol group as acceptor"/>
    <property type="evidence" value="ECO:0007669"/>
    <property type="project" value="InterPro"/>
</dbReference>
<evidence type="ECO:0000256" key="4">
    <source>
        <dbReference type="ARBA" id="ARBA00022741"/>
    </source>
</evidence>
<dbReference type="InterPro" id="IPR011914">
    <property type="entry name" value="RfaE_dom_II"/>
</dbReference>
<evidence type="ECO:0000256" key="1">
    <source>
        <dbReference type="ARBA" id="ARBA00012519"/>
    </source>
</evidence>
<evidence type="ECO:0000256" key="6">
    <source>
        <dbReference type="ARBA" id="ARBA00023277"/>
    </source>
</evidence>
<dbReference type="EC" id="2.7.7.70" evidence="1"/>